<keyword evidence="1" id="KW-0732">Signal</keyword>
<organism evidence="2 3">
    <name type="scientific">Theileria orientalis</name>
    <dbReference type="NCBI Taxonomy" id="68886"/>
    <lineage>
        <taxon>Eukaryota</taxon>
        <taxon>Sar</taxon>
        <taxon>Alveolata</taxon>
        <taxon>Apicomplexa</taxon>
        <taxon>Aconoidasida</taxon>
        <taxon>Piroplasmida</taxon>
        <taxon>Theileriidae</taxon>
        <taxon>Theileria</taxon>
    </lineage>
</organism>
<evidence type="ECO:0000313" key="3">
    <source>
        <dbReference type="Proteomes" id="UP000244803"/>
    </source>
</evidence>
<evidence type="ECO:0000313" key="2">
    <source>
        <dbReference type="EMBL" id="UKJ90677.1"/>
    </source>
</evidence>
<dbReference type="AlphaFoldDB" id="A0A976M8W8"/>
<sequence>MEELLPLVGMTLLGLFLFANIEFEDRHINSKNTEPTQIALKMAALSNKIELIRLNSVNLRHFLMIARGSTPKKTLPVELHNDNEELDDSTSGEIIELSVQLRTDLNHQTISDIEDRILNQHLDLLGCKRIKNQLIRQLHISNMDWHLYRLQEHKAKIIESIGVQILFWAMIIQMLMYVKALNVEVIVPVTIDLLASYLYRLHKVLDVALTLSKVYSKVN</sequence>
<evidence type="ECO:0000256" key="1">
    <source>
        <dbReference type="SAM" id="SignalP"/>
    </source>
</evidence>
<protein>
    <submittedName>
        <fullName evidence="2">Uncharacterized protein</fullName>
    </submittedName>
</protein>
<dbReference type="Proteomes" id="UP000244803">
    <property type="component" value="Chromosome 2"/>
</dbReference>
<feature type="chain" id="PRO_5038046264" evidence="1">
    <location>
        <begin position="22"/>
        <end position="219"/>
    </location>
</feature>
<accession>A0A976M8W8</accession>
<feature type="signal peptide" evidence="1">
    <location>
        <begin position="1"/>
        <end position="21"/>
    </location>
</feature>
<proteinExistence type="predicted"/>
<dbReference type="OrthoDB" id="10366418at2759"/>
<dbReference type="EMBL" id="CP056068">
    <property type="protein sequence ID" value="UKJ90677.1"/>
    <property type="molecule type" value="Genomic_DNA"/>
</dbReference>
<name>A0A976M8W8_THEOR</name>
<reference evidence="2" key="1">
    <citation type="submission" date="2022-07" db="EMBL/GenBank/DDBJ databases">
        <title>Evaluation of T. orientalis genome assembly methods using nanopore sequencing and analysis of variation between genomes.</title>
        <authorList>
            <person name="Yam J."/>
            <person name="Micallef M.L."/>
            <person name="Liu M."/>
            <person name="Djordjevic S.P."/>
            <person name="Bogema D.R."/>
            <person name="Jenkins C."/>
        </authorList>
    </citation>
    <scope>NUCLEOTIDE SEQUENCE</scope>
    <source>
        <strain evidence="2">Fish Creek</strain>
    </source>
</reference>
<gene>
    <name evidence="2" type="ORF">MACJ_001611</name>
</gene>